<evidence type="ECO:0000256" key="2">
    <source>
        <dbReference type="SAM" id="MobiDB-lite"/>
    </source>
</evidence>
<dbReference type="AlphaFoldDB" id="A0AAN9UMW9"/>
<feature type="domain" description="Major facilitator superfamily (MFS) profile" evidence="4">
    <location>
        <begin position="38"/>
        <end position="298"/>
    </location>
</feature>
<keyword evidence="3" id="KW-1133">Transmembrane helix</keyword>
<dbReference type="Proteomes" id="UP001320420">
    <property type="component" value="Unassembled WGS sequence"/>
</dbReference>
<dbReference type="InterPro" id="IPR036259">
    <property type="entry name" value="MFS_trans_sf"/>
</dbReference>
<accession>A0AAN9UMW9</accession>
<keyword evidence="6" id="KW-1185">Reference proteome</keyword>
<keyword evidence="3" id="KW-0812">Transmembrane</keyword>
<feature type="transmembrane region" description="Helical" evidence="3">
    <location>
        <begin position="126"/>
        <end position="147"/>
    </location>
</feature>
<protein>
    <recommendedName>
        <fullName evidence="4">Major facilitator superfamily (MFS) profile domain-containing protein</fullName>
    </recommendedName>
</protein>
<feature type="transmembrane region" description="Helical" evidence="3">
    <location>
        <begin position="50"/>
        <end position="68"/>
    </location>
</feature>
<comment type="subcellular location">
    <subcellularLocation>
        <location evidence="1">Membrane</location>
        <topology evidence="1">Multi-pass membrane protein</topology>
    </subcellularLocation>
</comment>
<dbReference type="InterPro" id="IPR011701">
    <property type="entry name" value="MFS"/>
</dbReference>
<name>A0AAN9UMW9_9PEZI</name>
<dbReference type="SUPFAM" id="SSF103473">
    <property type="entry name" value="MFS general substrate transporter"/>
    <property type="match status" value="1"/>
</dbReference>
<reference evidence="5 6" key="1">
    <citation type="submission" date="2024-02" db="EMBL/GenBank/DDBJ databases">
        <title>De novo assembly and annotation of 12 fungi associated with fruit tree decline syndrome in Ontario, Canada.</title>
        <authorList>
            <person name="Sulman M."/>
            <person name="Ellouze W."/>
            <person name="Ilyukhin E."/>
        </authorList>
    </citation>
    <scope>NUCLEOTIDE SEQUENCE [LARGE SCALE GENOMIC DNA]</scope>
    <source>
        <strain evidence="5 6">M11/M66-122</strain>
    </source>
</reference>
<dbReference type="PANTHER" id="PTHR23520:SF5">
    <property type="entry name" value="TRANSPORTER, PUTATIVE (AFU_ORTHOLOGUE AFUA_3G04000)-RELATED"/>
    <property type="match status" value="1"/>
</dbReference>
<evidence type="ECO:0000256" key="1">
    <source>
        <dbReference type="ARBA" id="ARBA00004141"/>
    </source>
</evidence>
<dbReference type="Pfam" id="PF07690">
    <property type="entry name" value="MFS_1"/>
    <property type="match status" value="1"/>
</dbReference>
<dbReference type="PROSITE" id="PS50850">
    <property type="entry name" value="MFS"/>
    <property type="match status" value="1"/>
</dbReference>
<dbReference type="GO" id="GO:0000329">
    <property type="term" value="C:fungal-type vacuole membrane"/>
    <property type="evidence" value="ECO:0007669"/>
    <property type="project" value="TreeGrafter"/>
</dbReference>
<comment type="caution">
    <text evidence="5">The sequence shown here is derived from an EMBL/GenBank/DDBJ whole genome shotgun (WGS) entry which is preliminary data.</text>
</comment>
<feature type="region of interest" description="Disordered" evidence="2">
    <location>
        <begin position="236"/>
        <end position="255"/>
    </location>
</feature>
<dbReference type="InterPro" id="IPR020846">
    <property type="entry name" value="MFS_dom"/>
</dbReference>
<proteinExistence type="predicted"/>
<dbReference type="Gene3D" id="1.20.1250.20">
    <property type="entry name" value="MFS general substrate transporter like domains"/>
    <property type="match status" value="1"/>
</dbReference>
<evidence type="ECO:0000313" key="5">
    <source>
        <dbReference type="EMBL" id="KAK7750746.1"/>
    </source>
</evidence>
<dbReference type="EMBL" id="JAKJXP020000059">
    <property type="protein sequence ID" value="KAK7750746.1"/>
    <property type="molecule type" value="Genomic_DNA"/>
</dbReference>
<keyword evidence="3" id="KW-0472">Membrane</keyword>
<feature type="transmembrane region" description="Helical" evidence="3">
    <location>
        <begin position="103"/>
        <end position="120"/>
    </location>
</feature>
<feature type="transmembrane region" description="Helical" evidence="3">
    <location>
        <begin position="210"/>
        <end position="227"/>
    </location>
</feature>
<feature type="transmembrane region" description="Helical" evidence="3">
    <location>
        <begin position="74"/>
        <end position="96"/>
    </location>
</feature>
<dbReference type="CDD" id="cd06174">
    <property type="entry name" value="MFS"/>
    <property type="match status" value="1"/>
</dbReference>
<dbReference type="GO" id="GO:0022857">
    <property type="term" value="F:transmembrane transporter activity"/>
    <property type="evidence" value="ECO:0007669"/>
    <property type="project" value="InterPro"/>
</dbReference>
<organism evidence="5 6">
    <name type="scientific">Diatrype stigma</name>
    <dbReference type="NCBI Taxonomy" id="117547"/>
    <lineage>
        <taxon>Eukaryota</taxon>
        <taxon>Fungi</taxon>
        <taxon>Dikarya</taxon>
        <taxon>Ascomycota</taxon>
        <taxon>Pezizomycotina</taxon>
        <taxon>Sordariomycetes</taxon>
        <taxon>Xylariomycetidae</taxon>
        <taxon>Xylariales</taxon>
        <taxon>Diatrypaceae</taxon>
        <taxon>Diatrype</taxon>
    </lineage>
</organism>
<sequence length="298" mass="31925">MEEPESGGSAPAHLARKSLPLKILEELGLVSLYRSSSDVKLLCLQRFVRLFAYGISTLVLVAYLEALGATKTDIGLFMTLTLVGDVCISFLLTLFADALGRKAILALGSILMVASGVVFAASGNYWVLLVAAIVGVISPSGNEIGPFKAIEESIIAHLTEPQNRGDIYAWYGLLGFAGSAVGMAGCGWVVHHLTQVRQWDVIPSYRAIYLGYAAMGVLKLTLSLLLSRSVELERKQRRATQTPGNGETTPLLDSRVEEAPKKGLRSLLPDISKDSVAVVINLCLLFAVDSFASGLTPM</sequence>
<feature type="compositionally biased region" description="Polar residues" evidence="2">
    <location>
        <begin position="239"/>
        <end position="248"/>
    </location>
</feature>
<feature type="transmembrane region" description="Helical" evidence="3">
    <location>
        <begin position="168"/>
        <end position="190"/>
    </location>
</feature>
<dbReference type="PANTHER" id="PTHR23520">
    <property type="entry name" value="TRANSPORTER, PUTATIVE (AFU_ORTHOLOGUE AFUA_3G04000)-RELATED"/>
    <property type="match status" value="1"/>
</dbReference>
<evidence type="ECO:0000313" key="6">
    <source>
        <dbReference type="Proteomes" id="UP001320420"/>
    </source>
</evidence>
<evidence type="ECO:0000259" key="4">
    <source>
        <dbReference type="PROSITE" id="PS50850"/>
    </source>
</evidence>
<gene>
    <name evidence="5" type="ORF">SLS62_007297</name>
</gene>
<evidence type="ECO:0000256" key="3">
    <source>
        <dbReference type="SAM" id="Phobius"/>
    </source>
</evidence>